<dbReference type="PANTHER" id="PTHR43391:SF82">
    <property type="entry name" value="OXIDOREDUCTASE SADH-RELATED"/>
    <property type="match status" value="1"/>
</dbReference>
<keyword evidence="2" id="KW-0560">Oxidoreductase</keyword>
<evidence type="ECO:0000313" key="4">
    <source>
        <dbReference type="Proteomes" id="UP000031563"/>
    </source>
</evidence>
<proteinExistence type="inferred from homology"/>
<reference evidence="3" key="1">
    <citation type="submission" date="2015-02" db="EMBL/GenBank/DDBJ databases">
        <title>Genome Assembly of Bacillaceae bacterium MTCC 8252.</title>
        <authorList>
            <person name="Verma A."/>
            <person name="Khatri I."/>
            <person name="Mual P."/>
            <person name="Subramanian S."/>
            <person name="Krishnamurthi S."/>
        </authorList>
    </citation>
    <scope>NUCLEOTIDE SEQUENCE [LARGE SCALE GENOMIC DNA]</scope>
    <source>
        <strain evidence="3">MTCC 8252</strain>
    </source>
</reference>
<evidence type="ECO:0000256" key="2">
    <source>
        <dbReference type="ARBA" id="ARBA00023002"/>
    </source>
</evidence>
<sequence>MTARMAAARGAKVVAAARNEEALKELVQELKGKGQSAVYVKADVGREDEVNRIAETAIQTFGRLDTWVNNAGSFIFGQAMEVSSEDAHRLFTTNFWGVVHGTKTAVQHFKERGMPGAVINVICRTWTDGKYKNGIGEGEGACVHHTHPPKLGTSVEEAI</sequence>
<evidence type="ECO:0000313" key="3">
    <source>
        <dbReference type="EMBL" id="KKB36333.1"/>
    </source>
</evidence>
<dbReference type="Gene3D" id="3.40.50.720">
    <property type="entry name" value="NAD(P)-binding Rossmann-like Domain"/>
    <property type="match status" value="1"/>
</dbReference>
<comment type="caution">
    <text evidence="3">The sequence shown here is derived from an EMBL/GenBank/DDBJ whole genome shotgun (WGS) entry which is preliminary data.</text>
</comment>
<dbReference type="GO" id="GO:0016491">
    <property type="term" value="F:oxidoreductase activity"/>
    <property type="evidence" value="ECO:0007669"/>
    <property type="project" value="UniProtKB-KW"/>
</dbReference>
<dbReference type="EMBL" id="JWIR02000062">
    <property type="protein sequence ID" value="KKB36333.1"/>
    <property type="molecule type" value="Genomic_DNA"/>
</dbReference>
<dbReference type="STRING" id="1221996.QY95_03197"/>
<dbReference type="AlphaFoldDB" id="A0A0F5HSU4"/>
<organism evidence="3 4">
    <name type="scientific">Bacillus thermotolerans</name>
    <name type="common">Quasibacillus thermotolerans</name>
    <dbReference type="NCBI Taxonomy" id="1221996"/>
    <lineage>
        <taxon>Bacteria</taxon>
        <taxon>Bacillati</taxon>
        <taxon>Bacillota</taxon>
        <taxon>Bacilli</taxon>
        <taxon>Bacillales</taxon>
        <taxon>Bacillaceae</taxon>
        <taxon>Bacillus</taxon>
    </lineage>
</organism>
<keyword evidence="4" id="KW-1185">Reference proteome</keyword>
<gene>
    <name evidence="3" type="ORF">QY95_03197</name>
</gene>
<dbReference type="InterPro" id="IPR036291">
    <property type="entry name" value="NAD(P)-bd_dom_sf"/>
</dbReference>
<evidence type="ECO:0000256" key="1">
    <source>
        <dbReference type="ARBA" id="ARBA00006484"/>
    </source>
</evidence>
<accession>A0A0F5HSU4</accession>
<dbReference type="InterPro" id="IPR002347">
    <property type="entry name" value="SDR_fam"/>
</dbReference>
<dbReference type="PANTHER" id="PTHR43391">
    <property type="entry name" value="RETINOL DEHYDROGENASE-RELATED"/>
    <property type="match status" value="1"/>
</dbReference>
<dbReference type="Pfam" id="PF00106">
    <property type="entry name" value="adh_short"/>
    <property type="match status" value="1"/>
</dbReference>
<name>A0A0F5HSU4_BACTR</name>
<dbReference type="Proteomes" id="UP000031563">
    <property type="component" value="Unassembled WGS sequence"/>
</dbReference>
<protein>
    <submittedName>
        <fullName evidence="3">Short-chain dehydrogenase/reductase SDR</fullName>
    </submittedName>
</protein>
<dbReference type="SUPFAM" id="SSF51735">
    <property type="entry name" value="NAD(P)-binding Rossmann-fold domains"/>
    <property type="match status" value="1"/>
</dbReference>
<comment type="similarity">
    <text evidence="1">Belongs to the short-chain dehydrogenases/reductases (SDR) family.</text>
</comment>